<reference evidence="1" key="1">
    <citation type="journal article" date="2021" name="PeerJ">
        <title>Extensive microbial diversity within the chicken gut microbiome revealed by metagenomics and culture.</title>
        <authorList>
            <person name="Gilroy R."/>
            <person name="Ravi A."/>
            <person name="Getino M."/>
            <person name="Pursley I."/>
            <person name="Horton D.L."/>
            <person name="Alikhan N.F."/>
            <person name="Baker D."/>
            <person name="Gharbi K."/>
            <person name="Hall N."/>
            <person name="Watson M."/>
            <person name="Adriaenssens E.M."/>
            <person name="Foster-Nyarko E."/>
            <person name="Jarju S."/>
            <person name="Secka A."/>
            <person name="Antonio M."/>
            <person name="Oren A."/>
            <person name="Chaudhuri R.R."/>
            <person name="La Ragione R."/>
            <person name="Hildebrand F."/>
            <person name="Pallen M.J."/>
        </authorList>
    </citation>
    <scope>NUCLEOTIDE SEQUENCE</scope>
    <source>
        <strain evidence="1">421</strain>
    </source>
</reference>
<reference evidence="1" key="2">
    <citation type="submission" date="2021-04" db="EMBL/GenBank/DDBJ databases">
        <authorList>
            <person name="Gilroy R."/>
        </authorList>
    </citation>
    <scope>NUCLEOTIDE SEQUENCE</scope>
    <source>
        <strain evidence="1">421</strain>
    </source>
</reference>
<gene>
    <name evidence="1" type="ORF">IAA48_05115</name>
</gene>
<evidence type="ECO:0000313" key="2">
    <source>
        <dbReference type="Proteomes" id="UP000824205"/>
    </source>
</evidence>
<name>A0A9D1UFF8_9FIRM</name>
<comment type="caution">
    <text evidence="1">The sequence shown here is derived from an EMBL/GenBank/DDBJ whole genome shotgun (WGS) entry which is preliminary data.</text>
</comment>
<proteinExistence type="predicted"/>
<organism evidence="1 2">
    <name type="scientific">Candidatus Eubacterium faecipullorum</name>
    <dbReference type="NCBI Taxonomy" id="2838571"/>
    <lineage>
        <taxon>Bacteria</taxon>
        <taxon>Bacillati</taxon>
        <taxon>Bacillota</taxon>
        <taxon>Clostridia</taxon>
        <taxon>Eubacteriales</taxon>
        <taxon>Eubacteriaceae</taxon>
        <taxon>Eubacterium</taxon>
    </lineage>
</organism>
<dbReference type="EMBL" id="DXGE01000022">
    <property type="protein sequence ID" value="HIW85857.1"/>
    <property type="molecule type" value="Genomic_DNA"/>
</dbReference>
<protein>
    <submittedName>
        <fullName evidence="1">Uncharacterized protein</fullName>
    </submittedName>
</protein>
<accession>A0A9D1UFF8</accession>
<evidence type="ECO:0000313" key="1">
    <source>
        <dbReference type="EMBL" id="HIW85857.1"/>
    </source>
</evidence>
<dbReference type="Proteomes" id="UP000824205">
    <property type="component" value="Unassembled WGS sequence"/>
</dbReference>
<dbReference type="AlphaFoldDB" id="A0A9D1UFF8"/>
<sequence length="133" mass="15751">MEEAKPYQKDMDFAFFAANFGYSKSEYEQLTPREVRFLYKAYEDKIVSESYRIYNAVYTAFYNANRSKRKRALKLFKKKPEKISKATAQENMNAVLESQKNDGDWVRRLYEANGYVIPTEVKRSGNAKRKNNR</sequence>